<dbReference type="Proteomes" id="UP000824890">
    <property type="component" value="Unassembled WGS sequence"/>
</dbReference>
<proteinExistence type="predicted"/>
<protein>
    <submittedName>
        <fullName evidence="2">Uncharacterized protein</fullName>
    </submittedName>
</protein>
<feature type="transmembrane region" description="Helical" evidence="1">
    <location>
        <begin position="27"/>
        <end position="48"/>
    </location>
</feature>
<dbReference type="EMBL" id="JAGKQM010000016">
    <property type="protein sequence ID" value="KAH0873008.1"/>
    <property type="molecule type" value="Genomic_DNA"/>
</dbReference>
<reference evidence="2 3" key="1">
    <citation type="submission" date="2021-05" db="EMBL/GenBank/DDBJ databases">
        <title>Genome Assembly of Synthetic Allotetraploid Brassica napus Reveals Homoeologous Exchanges between Subgenomes.</title>
        <authorList>
            <person name="Davis J.T."/>
        </authorList>
    </citation>
    <scope>NUCLEOTIDE SEQUENCE [LARGE SCALE GENOMIC DNA]</scope>
    <source>
        <strain evidence="3">cv. Da-Ae</strain>
        <tissue evidence="2">Seedling</tissue>
    </source>
</reference>
<name>A0ABQ7YYK3_BRANA</name>
<keyword evidence="1" id="KW-0812">Transmembrane</keyword>
<keyword evidence="1" id="KW-1133">Transmembrane helix</keyword>
<keyword evidence="1" id="KW-0472">Membrane</keyword>
<sequence length="81" mass="9602">MGSIRKLWNEGLNVCRFLMGFTQNFEVPFWSVWNEVGLLVMFVFHWVLNTEENIEVRWFYKIGYLCLLEKGFINGLGSGYN</sequence>
<evidence type="ECO:0000256" key="1">
    <source>
        <dbReference type="SAM" id="Phobius"/>
    </source>
</evidence>
<organism evidence="2 3">
    <name type="scientific">Brassica napus</name>
    <name type="common">Rape</name>
    <dbReference type="NCBI Taxonomy" id="3708"/>
    <lineage>
        <taxon>Eukaryota</taxon>
        <taxon>Viridiplantae</taxon>
        <taxon>Streptophyta</taxon>
        <taxon>Embryophyta</taxon>
        <taxon>Tracheophyta</taxon>
        <taxon>Spermatophyta</taxon>
        <taxon>Magnoliopsida</taxon>
        <taxon>eudicotyledons</taxon>
        <taxon>Gunneridae</taxon>
        <taxon>Pentapetalae</taxon>
        <taxon>rosids</taxon>
        <taxon>malvids</taxon>
        <taxon>Brassicales</taxon>
        <taxon>Brassicaceae</taxon>
        <taxon>Brassiceae</taxon>
        <taxon>Brassica</taxon>
    </lineage>
</organism>
<gene>
    <name evidence="2" type="ORF">HID58_070370</name>
</gene>
<evidence type="ECO:0000313" key="3">
    <source>
        <dbReference type="Proteomes" id="UP000824890"/>
    </source>
</evidence>
<comment type="caution">
    <text evidence="2">The sequence shown here is derived from an EMBL/GenBank/DDBJ whole genome shotgun (WGS) entry which is preliminary data.</text>
</comment>
<keyword evidence="3" id="KW-1185">Reference proteome</keyword>
<evidence type="ECO:0000313" key="2">
    <source>
        <dbReference type="EMBL" id="KAH0873008.1"/>
    </source>
</evidence>
<accession>A0ABQ7YYK3</accession>
<feature type="non-terminal residue" evidence="2">
    <location>
        <position position="81"/>
    </location>
</feature>